<feature type="domain" description="Glycosyltransferase 2-like" evidence="3">
    <location>
        <begin position="37"/>
        <end position="139"/>
    </location>
</feature>
<dbReference type="AlphaFoldDB" id="A0AB33ZT89"/>
<keyword evidence="2" id="KW-0808">Transferase</keyword>
<dbReference type="CDD" id="cd00761">
    <property type="entry name" value="Glyco_tranf_GTA_type"/>
    <property type="match status" value="1"/>
</dbReference>
<reference evidence="4 5" key="1">
    <citation type="journal article" date="2018" name="Int. J. Syst. Evol. Microbiol.">
        <title>Lactobacillus paragasseri sp. nov., a sister taxon of Lactobacillus gasseri, based on whole-genome sequence analyses.</title>
        <authorList>
            <person name="Tanizawa Y."/>
            <person name="Tada I."/>
            <person name="Kobayashi H."/>
            <person name="Endo A."/>
            <person name="Maeno S."/>
            <person name="Toyoda A."/>
            <person name="Arita M."/>
            <person name="Nakamura Y."/>
            <person name="Sakamoto M."/>
            <person name="Ohkuma M."/>
            <person name="Tohno M."/>
        </authorList>
    </citation>
    <scope>NUCLEOTIDE SEQUENCE [LARGE SCALE GENOMIC DNA]</scope>
    <source>
        <strain evidence="4 5">JCM 1025</strain>
    </source>
</reference>
<dbReference type="PANTHER" id="PTHR22916">
    <property type="entry name" value="GLYCOSYLTRANSFERASE"/>
    <property type="match status" value="1"/>
</dbReference>
<dbReference type="Gene3D" id="3.90.550.10">
    <property type="entry name" value="Spore Coat Polysaccharide Biosynthesis Protein SpsA, Chain A"/>
    <property type="match status" value="1"/>
</dbReference>
<name>A0AB33ZT89_LACGS</name>
<evidence type="ECO:0000313" key="5">
    <source>
        <dbReference type="Proteomes" id="UP000250668"/>
    </source>
</evidence>
<dbReference type="EMBL" id="BEXJ01000001">
    <property type="protein sequence ID" value="GBA95721.1"/>
    <property type="molecule type" value="Genomic_DNA"/>
</dbReference>
<evidence type="ECO:0000259" key="3">
    <source>
        <dbReference type="Pfam" id="PF00535"/>
    </source>
</evidence>
<organism evidence="4 5">
    <name type="scientific">Lactobacillus gasseri</name>
    <dbReference type="NCBI Taxonomy" id="1596"/>
    <lineage>
        <taxon>Bacteria</taxon>
        <taxon>Bacillati</taxon>
        <taxon>Bacillota</taxon>
        <taxon>Bacilli</taxon>
        <taxon>Lactobacillales</taxon>
        <taxon>Lactobacillaceae</taxon>
        <taxon>Lactobacillus</taxon>
    </lineage>
</organism>
<gene>
    <name evidence="4" type="ORF">LJCM1025_06040</name>
</gene>
<proteinExistence type="predicted"/>
<dbReference type="Pfam" id="PF00535">
    <property type="entry name" value="Glycos_transf_2"/>
    <property type="match status" value="1"/>
</dbReference>
<keyword evidence="1" id="KW-0328">Glycosyltransferase</keyword>
<dbReference type="GO" id="GO:0016757">
    <property type="term" value="F:glycosyltransferase activity"/>
    <property type="evidence" value="ECO:0007669"/>
    <property type="project" value="UniProtKB-KW"/>
</dbReference>
<dbReference type="Proteomes" id="UP000250668">
    <property type="component" value="Unassembled WGS sequence"/>
</dbReference>
<dbReference type="SUPFAM" id="SSF53448">
    <property type="entry name" value="Nucleotide-diphospho-sugar transferases"/>
    <property type="match status" value="1"/>
</dbReference>
<dbReference type="PANTHER" id="PTHR22916:SF51">
    <property type="entry name" value="GLYCOSYLTRANSFERASE EPSH-RELATED"/>
    <property type="match status" value="1"/>
</dbReference>
<comment type="caution">
    <text evidence="4">The sequence shown here is derived from an EMBL/GenBank/DDBJ whole genome shotgun (WGS) entry which is preliminary data.</text>
</comment>
<evidence type="ECO:0000256" key="1">
    <source>
        <dbReference type="ARBA" id="ARBA00022676"/>
    </source>
</evidence>
<dbReference type="InterPro" id="IPR029044">
    <property type="entry name" value="Nucleotide-diphossugar_trans"/>
</dbReference>
<dbReference type="RefSeq" id="WP_252148192.1">
    <property type="nucleotide sequence ID" value="NZ_BEXJ01000001.1"/>
</dbReference>
<dbReference type="InterPro" id="IPR001173">
    <property type="entry name" value="Glyco_trans_2-like"/>
</dbReference>
<evidence type="ECO:0000256" key="2">
    <source>
        <dbReference type="ARBA" id="ARBA00022679"/>
    </source>
</evidence>
<protein>
    <recommendedName>
        <fullName evidence="3">Glycosyltransferase 2-like domain-containing protein</fullName>
    </recommendedName>
</protein>
<evidence type="ECO:0000313" key="4">
    <source>
        <dbReference type="EMBL" id="GBA95721.1"/>
    </source>
</evidence>
<sequence>MNNTELKGSSSGLVFFCVGAVYNEFILILEKFSEKVSVIVTGYNDEKYLDQCVNSILNQTYSNIELILVDDGSTDNSPKICEEYRQKYDQVRVLHKKNGGIGSSRNAWLAMASGDYVLFIDNNNWLTETHIEDWCNLLEKMLIFRLAILTDSMKKNLHFYIG</sequence>
<accession>A0AB33ZT89</accession>